<evidence type="ECO:0000256" key="1">
    <source>
        <dbReference type="SAM" id="Phobius"/>
    </source>
</evidence>
<organism evidence="2">
    <name type="scientific">Bovine adenovirus 7</name>
    <name type="common">BAdV-7</name>
    <dbReference type="NCBI Taxonomy" id="10511"/>
    <lineage>
        <taxon>Viruses</taxon>
        <taxon>Varidnaviria</taxon>
        <taxon>Bamfordvirae</taxon>
        <taxon>Preplasmiviricota</taxon>
        <taxon>Polisuviricotina</taxon>
        <taxon>Pharingeaviricetes</taxon>
        <taxon>Rowavirales</taxon>
        <taxon>Adenoviridae</taxon>
        <taxon>Barthadenovirus</taxon>
        <taxon>Barthadenovirus bosseptimum</taxon>
        <taxon>Bovine adenovirus F</taxon>
    </lineage>
</organism>
<keyword evidence="1" id="KW-0812">Transmembrane</keyword>
<accession>A0A8A2HEC1</accession>
<keyword evidence="1" id="KW-1133">Transmembrane helix</keyword>
<reference evidence="2" key="1">
    <citation type="submission" date="2020-12" db="EMBL/GenBank/DDBJ databases">
        <title>Complete genome sequence of bovine adenovirus type 7 strain Fukuroi.</title>
        <authorList>
            <person name="Kumagai A."/>
            <person name="Hatama S."/>
        </authorList>
    </citation>
    <scope>NUCLEOTIDE SEQUENCE [LARGE SCALE GENOMIC DNA]</scope>
    <source>
        <strain evidence="2">Fukuroi</strain>
    </source>
</reference>
<gene>
    <name evidence="2" type="primary">RH3</name>
</gene>
<sequence length="160" mass="19055">MELPVEIWFKIFLYLNSVDLGAFLIAFPSYTNVVCSHYFCKKYLKRFKPIRVCRTLNSFRTQRYKDKFQPLTLWNGWCDTRRFLPSGHCVACLTTPYLLAYSPFQSGCYCIDHRRLWYNLRDVVLWTHDIFQDLSPGWVWPACGVPLFEPDKAEFKNEQS</sequence>
<keyword evidence="3" id="KW-1185">Reference proteome</keyword>
<keyword evidence="1" id="KW-0472">Membrane</keyword>
<proteinExistence type="predicted"/>
<feature type="transmembrane region" description="Helical" evidence="1">
    <location>
        <begin position="20"/>
        <end position="40"/>
    </location>
</feature>
<evidence type="ECO:0000313" key="3">
    <source>
        <dbReference type="Proteomes" id="UP000595620"/>
    </source>
</evidence>
<accession>A0A7R7FRR2</accession>
<organismHost>
    <name type="scientific">Bos taurus</name>
    <name type="common">Bovine</name>
    <dbReference type="NCBI Taxonomy" id="9913"/>
</organismHost>
<dbReference type="Proteomes" id="UP000595620">
    <property type="component" value="Segment"/>
</dbReference>
<name>A0A7R7FRR2_ADEB7</name>
<dbReference type="EMBL" id="LC597488">
    <property type="protein sequence ID" value="BCO10945.1"/>
    <property type="molecule type" value="Genomic_DNA"/>
</dbReference>
<protein>
    <submittedName>
        <fullName evidence="2">RH3 protein</fullName>
    </submittedName>
</protein>
<evidence type="ECO:0000313" key="2">
    <source>
        <dbReference type="EMBL" id="BCO10945.1"/>
    </source>
</evidence>